<dbReference type="Proteomes" id="UP000460194">
    <property type="component" value="Unassembled WGS sequence"/>
</dbReference>
<name>A0A6B1IAA2_9EURY</name>
<dbReference type="GO" id="GO:0000272">
    <property type="term" value="P:polysaccharide catabolic process"/>
    <property type="evidence" value="ECO:0007669"/>
    <property type="project" value="InterPro"/>
</dbReference>
<evidence type="ECO:0000313" key="5">
    <source>
        <dbReference type="Proteomes" id="UP000460194"/>
    </source>
</evidence>
<accession>A0A6B1IAA2</accession>
<feature type="transmembrane region" description="Helical" evidence="2">
    <location>
        <begin position="225"/>
        <end position="245"/>
    </location>
</feature>
<reference evidence="4 5" key="1">
    <citation type="submission" date="2019-11" db="EMBL/GenBank/DDBJ databases">
        <title>Genome sequences of 17 halophilic strains isolated from different environments.</title>
        <authorList>
            <person name="Furrow R.E."/>
        </authorList>
    </citation>
    <scope>NUCLEOTIDE SEQUENCE [LARGE SCALE GENOMIC DNA]</scope>
    <source>
        <strain evidence="4 5">22517_05_Cabo</strain>
    </source>
</reference>
<keyword evidence="2" id="KW-0812">Transmembrane</keyword>
<evidence type="ECO:0000259" key="3">
    <source>
        <dbReference type="Pfam" id="PF00963"/>
    </source>
</evidence>
<keyword evidence="2" id="KW-1133">Transmembrane helix</keyword>
<dbReference type="GO" id="GO:0030246">
    <property type="term" value="F:carbohydrate binding"/>
    <property type="evidence" value="ECO:0007669"/>
    <property type="project" value="InterPro"/>
</dbReference>
<dbReference type="Gene3D" id="2.60.40.680">
    <property type="match status" value="1"/>
</dbReference>
<dbReference type="RefSeq" id="WP_159368797.1">
    <property type="nucleotide sequence ID" value="NZ_WMEO01000006.1"/>
</dbReference>
<keyword evidence="2" id="KW-0472">Membrane</keyword>
<dbReference type="EMBL" id="WMEO01000006">
    <property type="protein sequence ID" value="MYL16107.1"/>
    <property type="molecule type" value="Genomic_DNA"/>
</dbReference>
<feature type="domain" description="Cohesin" evidence="3">
    <location>
        <begin position="64"/>
        <end position="188"/>
    </location>
</feature>
<dbReference type="InterPro" id="IPR008965">
    <property type="entry name" value="CBM2/CBM3_carb-bd_dom_sf"/>
</dbReference>
<dbReference type="InterPro" id="IPR002102">
    <property type="entry name" value="Cohesin_dom"/>
</dbReference>
<comment type="caution">
    <text evidence="4">The sequence shown here is derived from an EMBL/GenBank/DDBJ whole genome shotgun (WGS) entry which is preliminary data.</text>
</comment>
<dbReference type="Pfam" id="PF00963">
    <property type="entry name" value="Cohesin"/>
    <property type="match status" value="1"/>
</dbReference>
<evidence type="ECO:0000256" key="1">
    <source>
        <dbReference type="SAM" id="MobiDB-lite"/>
    </source>
</evidence>
<dbReference type="AlphaFoldDB" id="A0A6B1IAA2"/>
<dbReference type="SUPFAM" id="SSF49384">
    <property type="entry name" value="Carbohydrate-binding domain"/>
    <property type="match status" value="1"/>
</dbReference>
<dbReference type="CDD" id="cd08547">
    <property type="entry name" value="Type_II_cohesin"/>
    <property type="match status" value="1"/>
</dbReference>
<sequence>MFDDTRHAAALALVLALALAPVAAPVAAAATAGGTPVVTDGAGTTASDNALLSQQYAQQSDAPQLRLGSATVNPNDTAVVRVSTDASNIAGYQTNVTFDPSVVRVEGVVGSEDFADPVVNVNNDEGWVVFTQSGTEGVDEPVLARLRVTAVGDDGDSTDLSFVGEDTAVNDADRASVDVALVGGEVDVAAGDVVANNDGQQGASDGSETTGNGGTGGGLLGDVNLVVIAGGAAALGGAVAGGVFLGKRL</sequence>
<evidence type="ECO:0000256" key="2">
    <source>
        <dbReference type="SAM" id="Phobius"/>
    </source>
</evidence>
<evidence type="ECO:0000313" key="4">
    <source>
        <dbReference type="EMBL" id="MYL16107.1"/>
    </source>
</evidence>
<feature type="region of interest" description="Disordered" evidence="1">
    <location>
        <begin position="195"/>
        <end position="215"/>
    </location>
</feature>
<gene>
    <name evidence="4" type="ORF">GLW36_05505</name>
</gene>
<organism evidence="4 5">
    <name type="scientific">Halorubrum distributum</name>
    <dbReference type="NCBI Taxonomy" id="29283"/>
    <lineage>
        <taxon>Archaea</taxon>
        <taxon>Methanobacteriati</taxon>
        <taxon>Methanobacteriota</taxon>
        <taxon>Stenosarchaea group</taxon>
        <taxon>Halobacteria</taxon>
        <taxon>Halobacteriales</taxon>
        <taxon>Haloferacaceae</taxon>
        <taxon>Halorubrum</taxon>
        <taxon>Halorubrum distributum group</taxon>
    </lineage>
</organism>
<proteinExistence type="predicted"/>
<protein>
    <recommendedName>
        <fullName evidence="3">Cohesin domain-containing protein</fullName>
    </recommendedName>
</protein>